<dbReference type="InterPro" id="IPR051721">
    <property type="entry name" value="Biopterin_syn/organic_redct"/>
</dbReference>
<dbReference type="InterPro" id="IPR002347">
    <property type="entry name" value="SDR_fam"/>
</dbReference>
<accession>A0A644URW5</accession>
<gene>
    <name evidence="5" type="primary">yueD_1</name>
    <name evidence="5" type="ORF">SDC9_27687</name>
</gene>
<evidence type="ECO:0000256" key="1">
    <source>
        <dbReference type="ARBA" id="ARBA00004496"/>
    </source>
</evidence>
<proteinExistence type="predicted"/>
<dbReference type="InterPro" id="IPR020904">
    <property type="entry name" value="Sc_DH/Rdtase_CS"/>
</dbReference>
<comment type="subcellular location">
    <subcellularLocation>
        <location evidence="1">Cytoplasm</location>
    </subcellularLocation>
</comment>
<dbReference type="GO" id="GO:0004757">
    <property type="term" value="F:sepiapterin reductase (NADP+) activity"/>
    <property type="evidence" value="ECO:0007669"/>
    <property type="project" value="TreeGrafter"/>
</dbReference>
<evidence type="ECO:0000256" key="4">
    <source>
        <dbReference type="ARBA" id="ARBA00023002"/>
    </source>
</evidence>
<dbReference type="PRINTS" id="PR00081">
    <property type="entry name" value="GDHRDH"/>
</dbReference>
<dbReference type="Gene3D" id="3.40.50.720">
    <property type="entry name" value="NAD(P)-binding Rossmann-like Domain"/>
    <property type="match status" value="1"/>
</dbReference>
<dbReference type="GO" id="GO:0005737">
    <property type="term" value="C:cytoplasm"/>
    <property type="evidence" value="ECO:0007669"/>
    <property type="project" value="UniProtKB-SubCell"/>
</dbReference>
<dbReference type="SUPFAM" id="SSF51735">
    <property type="entry name" value="NAD(P)-binding Rossmann-fold domains"/>
    <property type="match status" value="1"/>
</dbReference>
<comment type="caution">
    <text evidence="5">The sequence shown here is derived from an EMBL/GenBank/DDBJ whole genome shotgun (WGS) entry which is preliminary data.</text>
</comment>
<dbReference type="Pfam" id="PF00106">
    <property type="entry name" value="adh_short"/>
    <property type="match status" value="1"/>
</dbReference>
<protein>
    <submittedName>
        <fullName evidence="5">Benzil reductase ((S)-benzoin forming)</fullName>
        <ecNumber evidence="5">1.1.1.320</ecNumber>
    </submittedName>
</protein>
<keyword evidence="3" id="KW-0521">NADP</keyword>
<keyword evidence="2" id="KW-0963">Cytoplasm</keyword>
<dbReference type="GO" id="GO:0006729">
    <property type="term" value="P:tetrahydrobiopterin biosynthetic process"/>
    <property type="evidence" value="ECO:0007669"/>
    <property type="project" value="TreeGrafter"/>
</dbReference>
<dbReference type="EC" id="1.1.1.320" evidence="5"/>
<dbReference type="AlphaFoldDB" id="A0A644URW5"/>
<sequence length="250" mass="27252">MNIYIITGTSSGIGGAIARHLVDAREGVITISRRENIPLSRIAKTNSSFFRHYAFDLTQTGKIPELMEYIFTSFKEVKLNGIALVNNAGTIDPIGPSGKLDVSGIEAHLKTNLVAPAILINEFIRLSRPLKVSKSILNISSGAAHKPYAGWSNYCASKAGLDMLTQSIAMEQSAEEYPVRIISLAPGIVETSMQQKIRATSAEQFPMQKKFADLYKNQGLSQPDTVASGIIPIIFSDKPESGTFSDLRYL</sequence>
<dbReference type="EMBL" id="VSSQ01000154">
    <property type="protein sequence ID" value="MPL81757.1"/>
    <property type="molecule type" value="Genomic_DNA"/>
</dbReference>
<dbReference type="PANTHER" id="PTHR44085">
    <property type="entry name" value="SEPIAPTERIN REDUCTASE"/>
    <property type="match status" value="1"/>
</dbReference>
<organism evidence="5">
    <name type="scientific">bioreactor metagenome</name>
    <dbReference type="NCBI Taxonomy" id="1076179"/>
    <lineage>
        <taxon>unclassified sequences</taxon>
        <taxon>metagenomes</taxon>
        <taxon>ecological metagenomes</taxon>
    </lineage>
</organism>
<dbReference type="InterPro" id="IPR036291">
    <property type="entry name" value="NAD(P)-bd_dom_sf"/>
</dbReference>
<evidence type="ECO:0000313" key="5">
    <source>
        <dbReference type="EMBL" id="MPL81757.1"/>
    </source>
</evidence>
<name>A0A644URW5_9ZZZZ</name>
<dbReference type="PANTHER" id="PTHR44085:SF2">
    <property type="entry name" value="SEPIAPTERIN REDUCTASE"/>
    <property type="match status" value="1"/>
</dbReference>
<keyword evidence="4 5" id="KW-0560">Oxidoreductase</keyword>
<dbReference type="PRINTS" id="PR00080">
    <property type="entry name" value="SDRFAMILY"/>
</dbReference>
<evidence type="ECO:0000256" key="2">
    <source>
        <dbReference type="ARBA" id="ARBA00022490"/>
    </source>
</evidence>
<reference evidence="5" key="1">
    <citation type="submission" date="2019-08" db="EMBL/GenBank/DDBJ databases">
        <authorList>
            <person name="Kucharzyk K."/>
            <person name="Murdoch R.W."/>
            <person name="Higgins S."/>
            <person name="Loffler F."/>
        </authorList>
    </citation>
    <scope>NUCLEOTIDE SEQUENCE</scope>
</reference>
<dbReference type="PROSITE" id="PS00061">
    <property type="entry name" value="ADH_SHORT"/>
    <property type="match status" value="1"/>
</dbReference>
<evidence type="ECO:0000256" key="3">
    <source>
        <dbReference type="ARBA" id="ARBA00022857"/>
    </source>
</evidence>